<accession>A0ACB9K4D7</accession>
<dbReference type="EMBL" id="CM042018">
    <property type="protein sequence ID" value="KAI3827118.1"/>
    <property type="molecule type" value="Genomic_DNA"/>
</dbReference>
<keyword evidence="2" id="KW-1185">Reference proteome</keyword>
<name>A0ACB9K4D7_9ASTR</name>
<reference evidence="2" key="1">
    <citation type="journal article" date="2022" name="Mol. Ecol. Resour.">
        <title>The genomes of chicory, endive, great burdock and yacon provide insights into Asteraceae palaeo-polyploidization history and plant inulin production.</title>
        <authorList>
            <person name="Fan W."/>
            <person name="Wang S."/>
            <person name="Wang H."/>
            <person name="Wang A."/>
            <person name="Jiang F."/>
            <person name="Liu H."/>
            <person name="Zhao H."/>
            <person name="Xu D."/>
            <person name="Zhang Y."/>
        </authorList>
    </citation>
    <scope>NUCLEOTIDE SEQUENCE [LARGE SCALE GENOMIC DNA]</scope>
    <source>
        <strain evidence="2">cv. Yunnan</strain>
    </source>
</reference>
<protein>
    <submittedName>
        <fullName evidence="1">Uncharacterized protein</fullName>
    </submittedName>
</protein>
<organism evidence="1 2">
    <name type="scientific">Smallanthus sonchifolius</name>
    <dbReference type="NCBI Taxonomy" id="185202"/>
    <lineage>
        <taxon>Eukaryota</taxon>
        <taxon>Viridiplantae</taxon>
        <taxon>Streptophyta</taxon>
        <taxon>Embryophyta</taxon>
        <taxon>Tracheophyta</taxon>
        <taxon>Spermatophyta</taxon>
        <taxon>Magnoliopsida</taxon>
        <taxon>eudicotyledons</taxon>
        <taxon>Gunneridae</taxon>
        <taxon>Pentapetalae</taxon>
        <taxon>asterids</taxon>
        <taxon>campanulids</taxon>
        <taxon>Asterales</taxon>
        <taxon>Asteraceae</taxon>
        <taxon>Asteroideae</taxon>
        <taxon>Heliantheae alliance</taxon>
        <taxon>Millerieae</taxon>
        <taxon>Smallanthus</taxon>
    </lineage>
</organism>
<gene>
    <name evidence="1" type="ORF">L1987_01182</name>
</gene>
<comment type="caution">
    <text evidence="1">The sequence shown here is derived from an EMBL/GenBank/DDBJ whole genome shotgun (WGS) entry which is preliminary data.</text>
</comment>
<evidence type="ECO:0000313" key="2">
    <source>
        <dbReference type="Proteomes" id="UP001056120"/>
    </source>
</evidence>
<evidence type="ECO:0000313" key="1">
    <source>
        <dbReference type="EMBL" id="KAI3827118.1"/>
    </source>
</evidence>
<sequence>MFRAKSEKDYLSRKPVIVDKKQDQVFWGREVTSTVDLYSPETLPGNWPEEKAWVGPDSITEQIPDKGILGVYANEDAMHGVELNTVLGGEVNDTPCLAKVITQSIEQLVEVDHHVTVDILLGCLGLDKDKHLHDTSEVDEDVHVHDTLLGNVGVEPPTMHQSFNKPIMWVSTSPKCHNVIREQPVLDSKHGMNTKVHG</sequence>
<reference evidence="1 2" key="2">
    <citation type="journal article" date="2022" name="Mol. Ecol. Resour.">
        <title>The genomes of chicory, endive, great burdock and yacon provide insights into Asteraceae paleo-polyploidization history and plant inulin production.</title>
        <authorList>
            <person name="Fan W."/>
            <person name="Wang S."/>
            <person name="Wang H."/>
            <person name="Wang A."/>
            <person name="Jiang F."/>
            <person name="Liu H."/>
            <person name="Zhao H."/>
            <person name="Xu D."/>
            <person name="Zhang Y."/>
        </authorList>
    </citation>
    <scope>NUCLEOTIDE SEQUENCE [LARGE SCALE GENOMIC DNA]</scope>
    <source>
        <strain evidence="2">cv. Yunnan</strain>
        <tissue evidence="1">Leaves</tissue>
    </source>
</reference>
<dbReference type="Proteomes" id="UP001056120">
    <property type="component" value="Linkage Group LG01"/>
</dbReference>
<proteinExistence type="predicted"/>